<evidence type="ECO:0000313" key="2">
    <source>
        <dbReference type="Proteomes" id="UP000605848"/>
    </source>
</evidence>
<gene>
    <name evidence="1" type="ORF">JKG68_25955</name>
</gene>
<evidence type="ECO:0000313" key="1">
    <source>
        <dbReference type="EMBL" id="MBL0407368.1"/>
    </source>
</evidence>
<accession>A0A937CYU1</accession>
<reference evidence="1" key="1">
    <citation type="submission" date="2021-01" db="EMBL/GenBank/DDBJ databases">
        <title>Microvirga sp.</title>
        <authorList>
            <person name="Kim M.K."/>
        </authorList>
    </citation>
    <scope>NUCLEOTIDE SEQUENCE</scope>
    <source>
        <strain evidence="1">5420S-16</strain>
    </source>
</reference>
<sequence>MIIGPVPCAITGGMAFPASKVTLRFFTRCKVDIRSLGRALTVGAGASTSNDLWVIAAYMRYEVLGLYGISGVIAAPGQNVESPLFFTVLMRVPTNFLDTGATIADCLLF</sequence>
<proteinExistence type="predicted"/>
<protein>
    <submittedName>
        <fullName evidence="1">Uncharacterized protein</fullName>
    </submittedName>
</protein>
<dbReference type="EMBL" id="JAEQMY010000077">
    <property type="protein sequence ID" value="MBL0407368.1"/>
    <property type="molecule type" value="Genomic_DNA"/>
</dbReference>
<dbReference type="AlphaFoldDB" id="A0A937CYU1"/>
<organism evidence="1 2">
    <name type="scientific">Microvirga aerilata</name>
    <dbReference type="NCBI Taxonomy" id="670292"/>
    <lineage>
        <taxon>Bacteria</taxon>
        <taxon>Pseudomonadati</taxon>
        <taxon>Pseudomonadota</taxon>
        <taxon>Alphaproteobacteria</taxon>
        <taxon>Hyphomicrobiales</taxon>
        <taxon>Methylobacteriaceae</taxon>
        <taxon>Microvirga</taxon>
    </lineage>
</organism>
<dbReference type="RefSeq" id="WP_202064545.1">
    <property type="nucleotide sequence ID" value="NZ_JAEQMY010000077.1"/>
</dbReference>
<name>A0A937CYU1_9HYPH</name>
<comment type="caution">
    <text evidence="1">The sequence shown here is derived from an EMBL/GenBank/DDBJ whole genome shotgun (WGS) entry which is preliminary data.</text>
</comment>
<dbReference type="Proteomes" id="UP000605848">
    <property type="component" value="Unassembled WGS sequence"/>
</dbReference>
<keyword evidence="2" id="KW-1185">Reference proteome</keyword>